<proteinExistence type="predicted"/>
<reference evidence="4" key="1">
    <citation type="journal article" date="2008" name="Proc. Natl. Acad. Sci. U.S.A.">
        <title>Rapid virulence annotation (RVA): identification of virulence factors using a bacterial genome library and multiple invertebrate hosts.</title>
        <authorList>
            <person name="Waterfield N.R."/>
            <person name="Sanchez-Contreras M."/>
            <person name="Eleftherianos I."/>
            <person name="Dowling A."/>
            <person name="Wilkinson P."/>
            <person name="Parkhill J."/>
            <person name="Thomson N."/>
            <person name="Reynolds S.E."/>
            <person name="Bode H.B."/>
            <person name="Dorus S."/>
            <person name="Ffrench-Constant R.H."/>
        </authorList>
    </citation>
    <scope>NUCLEOTIDE SEQUENCE</scope>
    <source>
        <strain evidence="4">ATCC 43949</strain>
    </source>
</reference>
<reference evidence="3 5" key="4">
    <citation type="journal article" date="2009" name="BMC Genomics">
        <title>Comparative genomics of the emerging human pathogen Photorhabdus asymbiotica with the insect pathogen Photorhabdus luminescens.</title>
        <authorList>
            <person name="Wilkinson P."/>
            <person name="Waterfield N.R."/>
            <person name="Crossman L."/>
            <person name="Corton C."/>
            <person name="Sanchez-Contreras M."/>
            <person name="Vlisidou I."/>
            <person name="Barron A."/>
            <person name="Bignell A."/>
            <person name="Clark L."/>
            <person name="Ormond D."/>
            <person name="Mayho M."/>
            <person name="Bason N."/>
            <person name="Smith F."/>
            <person name="Simmonds M."/>
            <person name="Churcher C."/>
            <person name="Harris D."/>
            <person name="Thompson N.R."/>
            <person name="Quail M."/>
            <person name="Parkhill J."/>
            <person name="ffrench-Constant R.H."/>
        </authorList>
    </citation>
    <scope>NUCLEOTIDE SEQUENCE [LARGE SCALE GENOMIC DNA]</scope>
    <source>
        <strain evidence="5">ATCC 43949 / 3105-77</strain>
        <strain evidence="3">ATCC43949</strain>
    </source>
</reference>
<name>B6VL88_PHOAA</name>
<evidence type="ECO:0000313" key="3">
    <source>
        <dbReference type="EMBL" id="CAQ85862.1"/>
    </source>
</evidence>
<dbReference type="Gene3D" id="3.30.70.1290">
    <property type="entry name" value="Transposase IS200-like"/>
    <property type="match status" value="1"/>
</dbReference>
<dbReference type="STRING" id="291112.PAU_03774"/>
<accession>C7BMI3</accession>
<protein>
    <submittedName>
        <fullName evidence="3 4">Is element transposase</fullName>
    </submittedName>
</protein>
<reference evidence="4" key="3">
    <citation type="submission" date="2008-09" db="EMBL/GenBank/DDBJ databases">
        <authorList>
            <person name="Thomson N.R."/>
        </authorList>
    </citation>
    <scope>NUCLEOTIDE SEQUENCE</scope>
    <source>
        <strain evidence="4">ATCC 43949</strain>
    </source>
</reference>
<dbReference type="Proteomes" id="UP000002747">
    <property type="component" value="Chromosome"/>
</dbReference>
<evidence type="ECO:0000313" key="5">
    <source>
        <dbReference type="Proteomes" id="UP000002747"/>
    </source>
</evidence>
<accession>B6VL88</accession>
<dbReference type="eggNOG" id="COG1943">
    <property type="taxonomic scope" value="Bacteria"/>
</dbReference>
<sequence>MSMSIQYVVILFTILQPIRLISMQKYPINRSRHAAFLLHGHLVFVTKYRKKRLSKLHFTAFNQYASECRDFGASLKESHSESEHAHMLNGNSERCPVGPAQSSTD</sequence>
<dbReference type="Pfam" id="PF01797">
    <property type="entry name" value="Y1_Tnp"/>
    <property type="match status" value="1"/>
</dbReference>
<dbReference type="KEGG" id="pay:PAU_03774"/>
<dbReference type="InterPro" id="IPR002686">
    <property type="entry name" value="Transposase_17"/>
</dbReference>
<dbReference type="EMBL" id="FM162591">
    <property type="protein sequence ID" value="CAQ85862.1"/>
    <property type="molecule type" value="Genomic_DNA"/>
</dbReference>
<feature type="region of interest" description="Disordered" evidence="1">
    <location>
        <begin position="79"/>
        <end position="105"/>
    </location>
</feature>
<dbReference type="GO" id="GO:0003677">
    <property type="term" value="F:DNA binding"/>
    <property type="evidence" value="ECO:0007669"/>
    <property type="project" value="InterPro"/>
</dbReference>
<evidence type="ECO:0000313" key="4">
    <source>
        <dbReference type="EMBL" id="CAR66918.1"/>
    </source>
</evidence>
<dbReference type="GO" id="GO:0004803">
    <property type="term" value="F:transposase activity"/>
    <property type="evidence" value="ECO:0007669"/>
    <property type="project" value="InterPro"/>
</dbReference>
<gene>
    <name evidence="3" type="ordered locus">PAU_03774</name>
    <name evidence="4" type="ORF">PA-RVA7-0620</name>
</gene>
<evidence type="ECO:0000256" key="1">
    <source>
        <dbReference type="SAM" id="MobiDB-lite"/>
    </source>
</evidence>
<dbReference type="InterPro" id="IPR036515">
    <property type="entry name" value="Transposase_17_sf"/>
</dbReference>
<organism evidence="4">
    <name type="scientific">Photorhabdus asymbiotica subsp. asymbiotica (strain ATCC 43949 / 3105-77)</name>
    <name type="common">Xenorhabdus luminescens (strain 2)</name>
    <dbReference type="NCBI Taxonomy" id="553480"/>
    <lineage>
        <taxon>Bacteria</taxon>
        <taxon>Pseudomonadati</taxon>
        <taxon>Pseudomonadota</taxon>
        <taxon>Gammaproteobacteria</taxon>
        <taxon>Enterobacterales</taxon>
        <taxon>Morganellaceae</taxon>
        <taxon>Photorhabdus</taxon>
    </lineage>
</organism>
<reference evidence="3" key="2">
    <citation type="submission" date="2008-05" db="EMBL/GenBank/DDBJ databases">
        <authorList>
            <person name="Crossman L.C."/>
        </authorList>
    </citation>
    <scope>NUCLEOTIDE SEQUENCE</scope>
    <source>
        <strain evidence="3">ATCC43949</strain>
    </source>
</reference>
<evidence type="ECO:0000259" key="2">
    <source>
        <dbReference type="Pfam" id="PF01797"/>
    </source>
</evidence>
<dbReference type="GO" id="GO:0006313">
    <property type="term" value="P:DNA transposition"/>
    <property type="evidence" value="ECO:0007669"/>
    <property type="project" value="InterPro"/>
</dbReference>
<dbReference type="EMBL" id="FM211049">
    <property type="protein sequence ID" value="CAR66918.1"/>
    <property type="molecule type" value="Genomic_DNA"/>
</dbReference>
<dbReference type="SUPFAM" id="SSF143422">
    <property type="entry name" value="Transposase IS200-like"/>
    <property type="match status" value="1"/>
</dbReference>
<dbReference type="AlphaFoldDB" id="B6VL88"/>
<feature type="domain" description="Transposase IS200-like" evidence="2">
    <location>
        <begin position="36"/>
        <end position="88"/>
    </location>
</feature>